<dbReference type="STRING" id="580166.AUP43_17545"/>
<dbReference type="InterPro" id="IPR050484">
    <property type="entry name" value="Transf_Hexapept/Carb_Anhydrase"/>
</dbReference>
<protein>
    <submittedName>
        <fullName evidence="1">Gamma carbonic anhydrase family protein</fullName>
    </submittedName>
</protein>
<dbReference type="Pfam" id="PF00132">
    <property type="entry name" value="Hexapep"/>
    <property type="match status" value="1"/>
</dbReference>
<organism evidence="1 2">
    <name type="scientific">Oceanibaculum pacificum</name>
    <dbReference type="NCBI Taxonomy" id="580166"/>
    <lineage>
        <taxon>Bacteria</taxon>
        <taxon>Pseudomonadati</taxon>
        <taxon>Pseudomonadota</taxon>
        <taxon>Alphaproteobacteria</taxon>
        <taxon>Rhodospirillales</taxon>
        <taxon>Oceanibaculaceae</taxon>
        <taxon>Oceanibaculum</taxon>
    </lineage>
</organism>
<dbReference type="PANTHER" id="PTHR13061:SF29">
    <property type="entry name" value="GAMMA CARBONIC ANHYDRASE-LIKE 1, MITOCHONDRIAL-RELATED"/>
    <property type="match status" value="1"/>
</dbReference>
<dbReference type="Proteomes" id="UP000076400">
    <property type="component" value="Unassembled WGS sequence"/>
</dbReference>
<keyword evidence="2" id="KW-1185">Reference proteome</keyword>
<dbReference type="AlphaFoldDB" id="A0A154WEV2"/>
<dbReference type="PANTHER" id="PTHR13061">
    <property type="entry name" value="DYNACTIN SUBUNIT P25"/>
    <property type="match status" value="1"/>
</dbReference>
<evidence type="ECO:0000313" key="2">
    <source>
        <dbReference type="Proteomes" id="UP000076400"/>
    </source>
</evidence>
<dbReference type="Gene3D" id="2.160.10.10">
    <property type="entry name" value="Hexapeptide repeat proteins"/>
    <property type="match status" value="1"/>
</dbReference>
<dbReference type="SUPFAM" id="SSF51161">
    <property type="entry name" value="Trimeric LpxA-like enzymes"/>
    <property type="match status" value="1"/>
</dbReference>
<dbReference type="EMBL" id="LPXN01000059">
    <property type="protein sequence ID" value="KZD12040.1"/>
    <property type="molecule type" value="Genomic_DNA"/>
</dbReference>
<accession>A0A154WEV2</accession>
<sequence>MTALILPHHGIMPKIDDSAFIAPNAAIIGDVEIGAGASIWFSCTLRGDVNVIRVGARTNIQDGTILHVQSYGHGCFVGEDVTVGHAALLHACTLEDRSFVGMQACVMDGAVVETHAMVAAGSLVTPGKRVPAGQLWAGRPARYVRDLSAEDIAEISASAARYVQNADSHKQAYG</sequence>
<dbReference type="InterPro" id="IPR047324">
    <property type="entry name" value="LbH_gamma_CA-like"/>
</dbReference>
<comment type="caution">
    <text evidence="1">The sequence shown here is derived from an EMBL/GenBank/DDBJ whole genome shotgun (WGS) entry which is preliminary data.</text>
</comment>
<name>A0A154WEV2_9PROT</name>
<dbReference type="RefSeq" id="WP_067553267.1">
    <property type="nucleotide sequence ID" value="NZ_LPXN01000059.1"/>
</dbReference>
<reference evidence="1 2" key="1">
    <citation type="submission" date="2015-12" db="EMBL/GenBank/DDBJ databases">
        <title>Genome sequence of Oceanibaculum pacificum MCCC 1A02656.</title>
        <authorList>
            <person name="Lu L."/>
            <person name="Lai Q."/>
            <person name="Shao Z."/>
            <person name="Qian P."/>
        </authorList>
    </citation>
    <scope>NUCLEOTIDE SEQUENCE [LARGE SCALE GENOMIC DNA]</scope>
    <source>
        <strain evidence="1 2">MCCC 1A02656</strain>
    </source>
</reference>
<dbReference type="InterPro" id="IPR001451">
    <property type="entry name" value="Hexapep"/>
</dbReference>
<dbReference type="InterPro" id="IPR011004">
    <property type="entry name" value="Trimer_LpxA-like_sf"/>
</dbReference>
<gene>
    <name evidence="1" type="ORF">AUP43_17545</name>
</gene>
<dbReference type="OrthoDB" id="9803036at2"/>
<proteinExistence type="predicted"/>
<dbReference type="CDD" id="cd04645">
    <property type="entry name" value="LbH_gamma_CA_like"/>
    <property type="match status" value="1"/>
</dbReference>
<evidence type="ECO:0000313" key="1">
    <source>
        <dbReference type="EMBL" id="KZD12040.1"/>
    </source>
</evidence>